<gene>
    <name evidence="1" type="ORF">ACFPZ3_05365</name>
</gene>
<dbReference type="RefSeq" id="WP_379512813.1">
    <property type="nucleotide sequence ID" value="NZ_JBHSPA010000007.1"/>
</dbReference>
<sequence>MDFTSRNLLCGAGIVSVIDFETSRYEAAGRNFLRFTMRTLHSRPDLRNAFYTGYGRPPTHTEQN</sequence>
<reference evidence="2" key="1">
    <citation type="journal article" date="2019" name="Int. J. Syst. Evol. Microbiol.">
        <title>The Global Catalogue of Microorganisms (GCM) 10K type strain sequencing project: providing services to taxonomists for standard genome sequencing and annotation.</title>
        <authorList>
            <consortium name="The Broad Institute Genomics Platform"/>
            <consortium name="The Broad Institute Genome Sequencing Center for Infectious Disease"/>
            <person name="Wu L."/>
            <person name="Ma J."/>
        </authorList>
    </citation>
    <scope>NUCLEOTIDE SEQUENCE [LARGE SCALE GENOMIC DNA]</scope>
    <source>
        <strain evidence="2">CCUG 53903</strain>
    </source>
</reference>
<proteinExistence type="predicted"/>
<protein>
    <recommendedName>
        <fullName evidence="3">Aminoglycoside phosphotransferase domain-containing protein</fullName>
    </recommendedName>
</protein>
<comment type="caution">
    <text evidence="1">The sequence shown here is derived from an EMBL/GenBank/DDBJ whole genome shotgun (WGS) entry which is preliminary data.</text>
</comment>
<evidence type="ECO:0008006" key="3">
    <source>
        <dbReference type="Google" id="ProtNLM"/>
    </source>
</evidence>
<accession>A0ABW1CEG6</accession>
<evidence type="ECO:0000313" key="1">
    <source>
        <dbReference type="EMBL" id="MFC5823275.1"/>
    </source>
</evidence>
<keyword evidence="2" id="KW-1185">Reference proteome</keyword>
<evidence type="ECO:0000313" key="2">
    <source>
        <dbReference type="Proteomes" id="UP001596058"/>
    </source>
</evidence>
<dbReference type="Proteomes" id="UP001596058">
    <property type="component" value="Unassembled WGS sequence"/>
</dbReference>
<dbReference type="EMBL" id="JBHSPA010000007">
    <property type="protein sequence ID" value="MFC5823275.1"/>
    <property type="molecule type" value="Genomic_DNA"/>
</dbReference>
<organism evidence="1 2">
    <name type="scientific">Nonomuraea insulae</name>
    <dbReference type="NCBI Taxonomy" id="1616787"/>
    <lineage>
        <taxon>Bacteria</taxon>
        <taxon>Bacillati</taxon>
        <taxon>Actinomycetota</taxon>
        <taxon>Actinomycetes</taxon>
        <taxon>Streptosporangiales</taxon>
        <taxon>Streptosporangiaceae</taxon>
        <taxon>Nonomuraea</taxon>
    </lineage>
</organism>
<name>A0ABW1CEG6_9ACTN</name>